<dbReference type="Gene3D" id="3.40.50.10140">
    <property type="entry name" value="Toll/interleukin-1 receptor homology (TIR) domain"/>
    <property type="match status" value="1"/>
</dbReference>
<feature type="compositionally biased region" description="Basic and acidic residues" evidence="1">
    <location>
        <begin position="278"/>
        <end position="287"/>
    </location>
</feature>
<feature type="compositionally biased region" description="Low complexity" evidence="1">
    <location>
        <begin position="288"/>
        <end position="297"/>
    </location>
</feature>
<dbReference type="EMBL" id="CP130144">
    <property type="protein sequence ID" value="WNZ49243.1"/>
    <property type="molecule type" value="Genomic_DNA"/>
</dbReference>
<sequence length="401" mass="44861">MEGANTFVFVISRDSVESKVCRDEIDHAVLHNKRLVPIVRRDDFEMAKVHPTLCQHNWLFFRETDDFETGLTGLLRAIETDLEYVRAHTRFLERAIEWQEQKRNESFGLKGDDLRSAEAWLIQGETKEPKPTELQQNYIRASRSTEDATAEAKRILERAVAKAKRVSLLSLLGVGAAISVAAISIPASIQAQRQAAAARSQMQDAQKQKDALLIKSEQLDASLHQTQEQEKKAQQKVKVSQIQYQQAQQKEAAAQVQAIRAMQQATIAKATLEKVNQEKGQAEKARQQAETQSQLAQQKAQKAKKAAEQANLAKAEAWTAQQVALAQRDIAQKGTELERKGVALLRLPIEQYRTSDTLISALDLGRDVKHLVHRGTASKNSSPYHAIINPAMIELAFYDAA</sequence>
<dbReference type="InterPro" id="IPR035897">
    <property type="entry name" value="Toll_tir_struct_dom_sf"/>
</dbReference>
<gene>
    <name evidence="2" type="ORF">Q2T42_20815</name>
</gene>
<feature type="region of interest" description="Disordered" evidence="1">
    <location>
        <begin position="278"/>
        <end position="297"/>
    </location>
</feature>
<reference evidence="2" key="2">
    <citation type="submission" date="2023-07" db="EMBL/GenBank/DDBJ databases">
        <authorList>
            <person name="Bai X.-H."/>
            <person name="Wang H.-H."/>
            <person name="Wang J."/>
            <person name="Ma M.-Y."/>
            <person name="Hu H.-H."/>
            <person name="Song Z.-L."/>
            <person name="Ma H.-G."/>
            <person name="Fan Y."/>
            <person name="Du C.-Y."/>
            <person name="Xu J.-C."/>
        </authorList>
    </citation>
    <scope>NUCLEOTIDE SEQUENCE</scope>
    <source>
        <strain evidence="2">CZ1</strain>
    </source>
</reference>
<protein>
    <submittedName>
        <fullName evidence="2">Toll/interleukin-1 receptor domain-containing protein</fullName>
    </submittedName>
</protein>
<reference evidence="2" key="1">
    <citation type="journal article" date="2023" name="Plants (Basel)">
        <title>Genomic Analysis of Leptolyngbya boryana CZ1 Reveals Efficient Carbon Fixation Modules.</title>
        <authorList>
            <person name="Bai X."/>
            <person name="Wang H."/>
            <person name="Cheng W."/>
            <person name="Wang J."/>
            <person name="Ma M."/>
            <person name="Hu H."/>
            <person name="Song Z."/>
            <person name="Ma H."/>
            <person name="Fan Y."/>
            <person name="Du C."/>
            <person name="Xu J."/>
        </authorList>
    </citation>
    <scope>NUCLEOTIDE SEQUENCE</scope>
    <source>
        <strain evidence="2">CZ1</strain>
    </source>
</reference>
<evidence type="ECO:0000256" key="1">
    <source>
        <dbReference type="SAM" id="MobiDB-lite"/>
    </source>
</evidence>
<dbReference type="AlphaFoldDB" id="A0AA96X218"/>
<dbReference type="GO" id="GO:0007165">
    <property type="term" value="P:signal transduction"/>
    <property type="evidence" value="ECO:0007669"/>
    <property type="project" value="InterPro"/>
</dbReference>
<organism evidence="2">
    <name type="scientific">Leptolyngbya boryana CZ1</name>
    <dbReference type="NCBI Taxonomy" id="3060204"/>
    <lineage>
        <taxon>Bacteria</taxon>
        <taxon>Bacillati</taxon>
        <taxon>Cyanobacteriota</taxon>
        <taxon>Cyanophyceae</taxon>
        <taxon>Leptolyngbyales</taxon>
        <taxon>Leptolyngbyaceae</taxon>
        <taxon>Leptolyngbya group</taxon>
        <taxon>Leptolyngbya</taxon>
    </lineage>
</organism>
<dbReference type="SUPFAM" id="SSF52200">
    <property type="entry name" value="Toll/Interleukin receptor TIR domain"/>
    <property type="match status" value="1"/>
</dbReference>
<accession>A0AA96X218</accession>
<keyword evidence="2" id="KW-0675">Receptor</keyword>
<evidence type="ECO:0000313" key="2">
    <source>
        <dbReference type="EMBL" id="WNZ49243.1"/>
    </source>
</evidence>
<name>A0AA96X218_LEPBY</name>
<proteinExistence type="predicted"/>